<protein>
    <submittedName>
        <fullName evidence="2">Uncharacterized protein</fullName>
    </submittedName>
</protein>
<evidence type="ECO:0000313" key="3">
    <source>
        <dbReference type="Proteomes" id="UP001266305"/>
    </source>
</evidence>
<feature type="region of interest" description="Disordered" evidence="1">
    <location>
        <begin position="47"/>
        <end position="81"/>
    </location>
</feature>
<dbReference type="EMBL" id="JASSZA010000007">
    <property type="protein sequence ID" value="KAK2105199.1"/>
    <property type="molecule type" value="Genomic_DNA"/>
</dbReference>
<accession>A0ABQ9V755</accession>
<name>A0ABQ9V755_SAGOE</name>
<gene>
    <name evidence="2" type="ORF">P7K49_014713</name>
</gene>
<feature type="compositionally biased region" description="Basic and acidic residues" evidence="1">
    <location>
        <begin position="52"/>
        <end position="81"/>
    </location>
</feature>
<evidence type="ECO:0000313" key="2">
    <source>
        <dbReference type="EMBL" id="KAK2105199.1"/>
    </source>
</evidence>
<dbReference type="Proteomes" id="UP001266305">
    <property type="component" value="Unassembled WGS sequence"/>
</dbReference>
<comment type="caution">
    <text evidence="2">The sequence shown here is derived from an EMBL/GenBank/DDBJ whole genome shotgun (WGS) entry which is preliminary data.</text>
</comment>
<organism evidence="2 3">
    <name type="scientific">Saguinus oedipus</name>
    <name type="common">Cotton-top tamarin</name>
    <name type="synonym">Oedipomidas oedipus</name>
    <dbReference type="NCBI Taxonomy" id="9490"/>
    <lineage>
        <taxon>Eukaryota</taxon>
        <taxon>Metazoa</taxon>
        <taxon>Chordata</taxon>
        <taxon>Craniata</taxon>
        <taxon>Vertebrata</taxon>
        <taxon>Euteleostomi</taxon>
        <taxon>Mammalia</taxon>
        <taxon>Eutheria</taxon>
        <taxon>Euarchontoglires</taxon>
        <taxon>Primates</taxon>
        <taxon>Haplorrhini</taxon>
        <taxon>Platyrrhini</taxon>
        <taxon>Cebidae</taxon>
        <taxon>Callitrichinae</taxon>
        <taxon>Saguinus</taxon>
    </lineage>
</organism>
<proteinExistence type="predicted"/>
<reference evidence="2 3" key="1">
    <citation type="submission" date="2023-05" db="EMBL/GenBank/DDBJ databases">
        <title>B98-5 Cell Line De Novo Hybrid Assembly: An Optical Mapping Approach.</title>
        <authorList>
            <person name="Kananen K."/>
            <person name="Auerbach J.A."/>
            <person name="Kautto E."/>
            <person name="Blachly J.S."/>
        </authorList>
    </citation>
    <scope>NUCLEOTIDE SEQUENCE [LARGE SCALE GENOMIC DNA]</scope>
    <source>
        <strain evidence="2">B95-8</strain>
        <tissue evidence="2">Cell line</tissue>
    </source>
</reference>
<keyword evidence="3" id="KW-1185">Reference proteome</keyword>
<evidence type="ECO:0000256" key="1">
    <source>
        <dbReference type="SAM" id="MobiDB-lite"/>
    </source>
</evidence>
<sequence length="161" mass="17238">MKKSTKSHAAFPTCACAGEEHAGFGSLNTRCERKVAAVERRACAAAPPAEGLRGERRRVDHSENPHHRRERAGGRAGRDEGAGWALAGSARALLGLWAVLSCGVRAPRPTRACLFSASLSLLWRRENTIPRAADRPTGLLRGAQGVPLGVQDACHPETRDT</sequence>